<feature type="region of interest" description="Disordered" evidence="1">
    <location>
        <begin position="1"/>
        <end position="49"/>
    </location>
</feature>
<feature type="compositionally biased region" description="Basic and acidic residues" evidence="1">
    <location>
        <begin position="1"/>
        <end position="12"/>
    </location>
</feature>
<reference evidence="2 3" key="1">
    <citation type="submission" date="2024-01" db="EMBL/GenBank/DDBJ databases">
        <title>Genome assemblies of Stephania.</title>
        <authorList>
            <person name="Yang L."/>
        </authorList>
    </citation>
    <scope>NUCLEOTIDE SEQUENCE [LARGE SCALE GENOMIC DNA]</scope>
    <source>
        <strain evidence="2">JXDWG</strain>
        <tissue evidence="2">Leaf</tissue>
    </source>
</reference>
<dbReference type="AlphaFoldDB" id="A0AAP0IPH8"/>
<dbReference type="EMBL" id="JBBNAG010000007">
    <property type="protein sequence ID" value="KAK9119353.1"/>
    <property type="molecule type" value="Genomic_DNA"/>
</dbReference>
<comment type="caution">
    <text evidence="2">The sequence shown here is derived from an EMBL/GenBank/DDBJ whole genome shotgun (WGS) entry which is preliminary data.</text>
</comment>
<accession>A0AAP0IPH8</accession>
<evidence type="ECO:0000313" key="3">
    <source>
        <dbReference type="Proteomes" id="UP001419268"/>
    </source>
</evidence>
<dbReference type="Proteomes" id="UP001419268">
    <property type="component" value="Unassembled WGS sequence"/>
</dbReference>
<evidence type="ECO:0000256" key="1">
    <source>
        <dbReference type="SAM" id="MobiDB-lite"/>
    </source>
</evidence>
<evidence type="ECO:0000313" key="2">
    <source>
        <dbReference type="EMBL" id="KAK9119353.1"/>
    </source>
</evidence>
<protein>
    <submittedName>
        <fullName evidence="2">Uncharacterized protein</fullName>
    </submittedName>
</protein>
<organism evidence="2 3">
    <name type="scientific">Stephania cephalantha</name>
    <dbReference type="NCBI Taxonomy" id="152367"/>
    <lineage>
        <taxon>Eukaryota</taxon>
        <taxon>Viridiplantae</taxon>
        <taxon>Streptophyta</taxon>
        <taxon>Embryophyta</taxon>
        <taxon>Tracheophyta</taxon>
        <taxon>Spermatophyta</taxon>
        <taxon>Magnoliopsida</taxon>
        <taxon>Ranunculales</taxon>
        <taxon>Menispermaceae</taxon>
        <taxon>Menispermoideae</taxon>
        <taxon>Cissampelideae</taxon>
        <taxon>Stephania</taxon>
    </lineage>
</organism>
<keyword evidence="3" id="KW-1185">Reference proteome</keyword>
<sequence length="103" mass="10825">MASERTRREVVARLEGAAGADGQASSEGQRRDGAPAHGQQLSVTAGADDSDRLATTAVDDTTSATLSVAVVAHKGGRKNKKDLSSALKKEISIWICRKSVDLY</sequence>
<proteinExistence type="predicted"/>
<name>A0AAP0IPH8_9MAGN</name>
<gene>
    <name evidence="2" type="ORF">Scep_017446</name>
</gene>